<dbReference type="InterPro" id="IPR018958">
    <property type="entry name" value="Knr4/Smi1-like_dom"/>
</dbReference>
<dbReference type="SMART" id="SM00860">
    <property type="entry name" value="SMI1_KNR4"/>
    <property type="match status" value="1"/>
</dbReference>
<gene>
    <name evidence="4" type="ORF">P4I72_04730</name>
</gene>
<dbReference type="InterPro" id="IPR019734">
    <property type="entry name" value="TPR_rpt"/>
</dbReference>
<feature type="repeat" description="TPR" evidence="1">
    <location>
        <begin position="97"/>
        <end position="130"/>
    </location>
</feature>
<dbReference type="SUPFAM" id="SSF160631">
    <property type="entry name" value="SMI1/KNR4-like"/>
    <property type="match status" value="1"/>
</dbReference>
<dbReference type="RefSeq" id="WP_326070817.1">
    <property type="nucleotide sequence ID" value="NZ_JARLKY010000010.1"/>
</dbReference>
<evidence type="ECO:0000256" key="1">
    <source>
        <dbReference type="PROSITE-ProRule" id="PRU00339"/>
    </source>
</evidence>
<organism evidence="4 5">
    <name type="scientific">Paenibacillus alba</name>
    <dbReference type="NCBI Taxonomy" id="1197127"/>
    <lineage>
        <taxon>Bacteria</taxon>
        <taxon>Bacillati</taxon>
        <taxon>Bacillota</taxon>
        <taxon>Bacilli</taxon>
        <taxon>Bacillales</taxon>
        <taxon>Paenibacillaceae</taxon>
        <taxon>Paenibacillus</taxon>
    </lineage>
</organism>
<keyword evidence="5" id="KW-1185">Reference proteome</keyword>
<name>A0ABU6FX15_9BACL</name>
<dbReference type="SUPFAM" id="SSF48452">
    <property type="entry name" value="TPR-like"/>
    <property type="match status" value="1"/>
</dbReference>
<evidence type="ECO:0000313" key="5">
    <source>
        <dbReference type="Proteomes" id="UP001338137"/>
    </source>
</evidence>
<dbReference type="PROSITE" id="PS50005">
    <property type="entry name" value="TPR"/>
    <property type="match status" value="1"/>
</dbReference>
<dbReference type="Pfam" id="PF09346">
    <property type="entry name" value="SMI1_KNR4"/>
    <property type="match status" value="1"/>
</dbReference>
<evidence type="ECO:0000256" key="2">
    <source>
        <dbReference type="SAM" id="MobiDB-lite"/>
    </source>
</evidence>
<feature type="domain" description="Knr4/Smi1-like" evidence="3">
    <location>
        <begin position="191"/>
        <end position="330"/>
    </location>
</feature>
<dbReference type="InterPro" id="IPR037883">
    <property type="entry name" value="Knr4/Smi1-like_sf"/>
</dbReference>
<dbReference type="Proteomes" id="UP001338137">
    <property type="component" value="Unassembled WGS sequence"/>
</dbReference>
<dbReference type="InterPro" id="IPR028956">
    <property type="entry name" value="Imm51"/>
</dbReference>
<accession>A0ABU6FX15</accession>
<protein>
    <submittedName>
        <fullName evidence="4">Imm51 family immunity protein</fullName>
    </submittedName>
</protein>
<dbReference type="Gene3D" id="3.40.1580.10">
    <property type="entry name" value="SMI1/KNR4-like"/>
    <property type="match status" value="1"/>
</dbReference>
<reference evidence="4 5" key="1">
    <citation type="submission" date="2023-03" db="EMBL/GenBank/DDBJ databases">
        <title>Bacillus Genome Sequencing.</title>
        <authorList>
            <person name="Dunlap C."/>
        </authorList>
    </citation>
    <scope>NUCLEOTIDE SEQUENCE [LARGE SCALE GENOMIC DNA]</scope>
    <source>
        <strain evidence="4 5">BD-533</strain>
    </source>
</reference>
<dbReference type="SMART" id="SM00028">
    <property type="entry name" value="TPR"/>
    <property type="match status" value="2"/>
</dbReference>
<comment type="caution">
    <text evidence="4">The sequence shown here is derived from an EMBL/GenBank/DDBJ whole genome shotgun (WGS) entry which is preliminary data.</text>
</comment>
<dbReference type="Gene3D" id="1.25.40.10">
    <property type="entry name" value="Tetratricopeptide repeat domain"/>
    <property type="match status" value="1"/>
</dbReference>
<dbReference type="Pfam" id="PF15595">
    <property type="entry name" value="Imm51"/>
    <property type="match status" value="1"/>
</dbReference>
<feature type="region of interest" description="Disordered" evidence="2">
    <location>
        <begin position="148"/>
        <end position="172"/>
    </location>
</feature>
<evidence type="ECO:0000259" key="3">
    <source>
        <dbReference type="SMART" id="SM00860"/>
    </source>
</evidence>
<dbReference type="EMBL" id="JARLKY010000010">
    <property type="protein sequence ID" value="MEC0226417.1"/>
    <property type="molecule type" value="Genomic_DNA"/>
</dbReference>
<sequence>MTVNISIHSLLSGKIEKIMFSIGRHTATMEQELHAQIMQWHEDNEHQQIVDTLMKIPPADRDYDMISSMGRAYNNLSLYEKALEQFAFIAEQGRNDPLWYFRVGYSYYYMKRYEEAAGVLSTALELDPADQHSARLLDWSHSKWQKQQKAESQRRLRKQQKDPGAIPFEGMDLDSFWEDSNYAREQYVSDPPTDELISSIEEELGYKLPAAYIALMKHQNGGVPHHTSFPTDEATSWAEDHIAITGIMGIGRDKSYSICGDLGSPFMIEEWGYPDIGVVICDCPSAGHDVVMLDYRHCGKDGEPAVIHVDQEDGYEITFLAPDFETFIRGLVNDEDYDTSEDDKENDLLKVAEGQFSPLLTELCGQTSEVDGLESKIRSVCTRIVQEKGHFSFHGDERSHLMYDVQFWLYTNAYPTTSRQQYLDTYDQMIAFGGEFGQGGYAPGFISDWLDGRIGEGLIVQENGVLRFTDEARSAVIAKLSAEAEAAQVLAAAGETKDIAPFILVKQKNGGKSVILTVGSYLVELFDTRTDEGFEGNGYDWASLAAVFLNERMPELADTIHFDPEADMFCAYSSHGAALEQFASAFKSACEDEVLIHDLFSRAELD</sequence>
<proteinExistence type="predicted"/>
<dbReference type="InterPro" id="IPR011990">
    <property type="entry name" value="TPR-like_helical_dom_sf"/>
</dbReference>
<evidence type="ECO:0000313" key="4">
    <source>
        <dbReference type="EMBL" id="MEC0226417.1"/>
    </source>
</evidence>
<keyword evidence="1" id="KW-0802">TPR repeat</keyword>